<dbReference type="InterPro" id="IPR031306">
    <property type="entry name" value="CcdC"/>
</dbReference>
<dbReference type="PIRSF" id="PIRSF021441">
    <property type="entry name" value="DUF1453"/>
    <property type="match status" value="1"/>
</dbReference>
<evidence type="ECO:0000313" key="2">
    <source>
        <dbReference type="Proteomes" id="UP000277108"/>
    </source>
</evidence>
<dbReference type="RefSeq" id="WP_077140321.1">
    <property type="nucleotide sequence ID" value="NZ_CBCSGK010000009.1"/>
</dbReference>
<dbReference type="STRING" id="1849491.BVH56_04595"/>
<keyword evidence="2" id="KW-1185">Reference proteome</keyword>
<dbReference type="InterPro" id="IPR058247">
    <property type="entry name" value="DUF1453"/>
</dbReference>
<protein>
    <submittedName>
        <fullName evidence="1">Membrane protein CcdC involved in cytochrome C biogenesis</fullName>
    </submittedName>
</protein>
<gene>
    <name evidence="1" type="ORF">EDD62_0568</name>
</gene>
<sequence>MSELFVYFSIISGLIMGSIVYFIRMKSTKKPMSIRKIVLPPIMMSTGALMYIYEPFRLSPLEILESIVLGLVFSVILIVTTKFEVRDDDIYLIQNKLFPIILVSLLVIRTVIKWLLSETFDPMTLAGMFFLVGFSMIVPWRISMYFKYQNLKDKFY</sequence>
<organism evidence="1 2">
    <name type="scientific">Abyssicoccus albus</name>
    <dbReference type="NCBI Taxonomy" id="1817405"/>
    <lineage>
        <taxon>Bacteria</taxon>
        <taxon>Bacillati</taxon>
        <taxon>Bacillota</taxon>
        <taxon>Bacilli</taxon>
        <taxon>Bacillales</taxon>
        <taxon>Abyssicoccaceae</taxon>
    </lineage>
</organism>
<dbReference type="PANTHER" id="PTHR39164">
    <property type="entry name" value="PROTEIN CCDC"/>
    <property type="match status" value="1"/>
</dbReference>
<name>A0A1Q1G1K3_9BACL</name>
<evidence type="ECO:0000313" key="1">
    <source>
        <dbReference type="EMBL" id="RPF57932.1"/>
    </source>
</evidence>
<dbReference type="OrthoDB" id="120091at2"/>
<dbReference type="Pfam" id="PF07301">
    <property type="entry name" value="DUF1453"/>
    <property type="match status" value="1"/>
</dbReference>
<accession>A0A3N5CCX6</accession>
<accession>A0A1Q1G1K3</accession>
<dbReference type="AlphaFoldDB" id="A0A1Q1G1K3"/>
<dbReference type="EMBL" id="RKRK01000002">
    <property type="protein sequence ID" value="RPF57932.1"/>
    <property type="molecule type" value="Genomic_DNA"/>
</dbReference>
<reference evidence="1 2" key="1">
    <citation type="submission" date="2018-11" db="EMBL/GenBank/DDBJ databases">
        <title>Genomic Encyclopedia of Type Strains, Phase IV (KMG-IV): sequencing the most valuable type-strain genomes for metagenomic binning, comparative biology and taxonomic classification.</title>
        <authorList>
            <person name="Goeker M."/>
        </authorList>
    </citation>
    <scope>NUCLEOTIDE SEQUENCE [LARGE SCALE GENOMIC DNA]</scope>
    <source>
        <strain evidence="1 2">DSM 29158</strain>
    </source>
</reference>
<proteinExistence type="predicted"/>
<dbReference type="PANTHER" id="PTHR39164:SF1">
    <property type="entry name" value="PROTEIN CCDC"/>
    <property type="match status" value="1"/>
</dbReference>
<dbReference type="Proteomes" id="UP000277108">
    <property type="component" value="Unassembled WGS sequence"/>
</dbReference>
<comment type="caution">
    <text evidence="1">The sequence shown here is derived from an EMBL/GenBank/DDBJ whole genome shotgun (WGS) entry which is preliminary data.</text>
</comment>